<proteinExistence type="predicted"/>
<dbReference type="InterPro" id="IPR007995">
    <property type="entry name" value="DUF742"/>
</dbReference>
<gene>
    <name evidence="1" type="ORF">GPZ80_23545</name>
</gene>
<name>A0ABR7LCL8_9PSEU</name>
<dbReference type="PANTHER" id="PTHR36221:SF1">
    <property type="entry name" value="DUF742 DOMAIN-CONTAINING PROTEIN"/>
    <property type="match status" value="1"/>
</dbReference>
<evidence type="ECO:0000313" key="2">
    <source>
        <dbReference type="Proteomes" id="UP000734823"/>
    </source>
</evidence>
<dbReference type="PANTHER" id="PTHR36221">
    <property type="entry name" value="DUF742 DOMAIN-CONTAINING PROTEIN"/>
    <property type="match status" value="1"/>
</dbReference>
<accession>A0ABR7LCL8</accession>
<dbReference type="RefSeq" id="WP_187223292.1">
    <property type="nucleotide sequence ID" value="NZ_JABVED010000014.1"/>
</dbReference>
<reference evidence="1 2" key="1">
    <citation type="submission" date="2020-06" db="EMBL/GenBank/DDBJ databases">
        <title>Actinokineospora xiongansis sp. nov., isolated from soil of Baiyangdian.</title>
        <authorList>
            <person name="Zhang X."/>
        </authorList>
    </citation>
    <scope>NUCLEOTIDE SEQUENCE [LARGE SCALE GENOMIC DNA]</scope>
    <source>
        <strain evidence="1 2">HBU206404</strain>
    </source>
</reference>
<comment type="caution">
    <text evidence="1">The sequence shown here is derived from an EMBL/GenBank/DDBJ whole genome shotgun (WGS) entry which is preliminary data.</text>
</comment>
<sequence>MAGTGEDPDADADLFGVRPYAVTDGRTQPSTPLDLMSLVRATGGGMVAPERLGVEHAQALRLCQVPTSVAEIAAHLRRPVTVAKVLLSDLIELGAVIARFPPSTSYSNDPDVLRAVIDGLRRIV</sequence>
<dbReference type="Proteomes" id="UP000734823">
    <property type="component" value="Unassembled WGS sequence"/>
</dbReference>
<evidence type="ECO:0000313" key="1">
    <source>
        <dbReference type="EMBL" id="MBC6450141.1"/>
    </source>
</evidence>
<keyword evidence="2" id="KW-1185">Reference proteome</keyword>
<dbReference type="EMBL" id="JABVED010000014">
    <property type="protein sequence ID" value="MBC6450141.1"/>
    <property type="molecule type" value="Genomic_DNA"/>
</dbReference>
<dbReference type="Pfam" id="PF05331">
    <property type="entry name" value="DUF742"/>
    <property type="match status" value="1"/>
</dbReference>
<protein>
    <submittedName>
        <fullName evidence="1">DUF742 domain-containing protein</fullName>
    </submittedName>
</protein>
<organism evidence="1 2">
    <name type="scientific">Actinokineospora xionganensis</name>
    <dbReference type="NCBI Taxonomy" id="2684470"/>
    <lineage>
        <taxon>Bacteria</taxon>
        <taxon>Bacillati</taxon>
        <taxon>Actinomycetota</taxon>
        <taxon>Actinomycetes</taxon>
        <taxon>Pseudonocardiales</taxon>
        <taxon>Pseudonocardiaceae</taxon>
        <taxon>Actinokineospora</taxon>
    </lineage>
</organism>